<dbReference type="EMBL" id="BORC01000003">
    <property type="protein sequence ID" value="GIN62045.1"/>
    <property type="molecule type" value="Genomic_DNA"/>
</dbReference>
<gene>
    <name evidence="1" type="ORF">J27TS8_20380</name>
</gene>
<evidence type="ECO:0000313" key="1">
    <source>
        <dbReference type="EMBL" id="GIN62045.1"/>
    </source>
</evidence>
<dbReference type="Pfam" id="PF26344">
    <property type="entry name" value="YuzC"/>
    <property type="match status" value="1"/>
</dbReference>
<dbReference type="InterPro" id="IPR058870">
    <property type="entry name" value="YuzC"/>
</dbReference>
<organism evidence="1 2">
    <name type="scientific">Robertmurraya siralis</name>
    <dbReference type="NCBI Taxonomy" id="77777"/>
    <lineage>
        <taxon>Bacteria</taxon>
        <taxon>Bacillati</taxon>
        <taxon>Bacillota</taxon>
        <taxon>Bacilli</taxon>
        <taxon>Bacillales</taxon>
        <taxon>Bacillaceae</taxon>
        <taxon>Robertmurraya</taxon>
    </lineage>
</organism>
<accession>A0A920BTE3</accession>
<dbReference type="Proteomes" id="UP000682111">
    <property type="component" value="Unassembled WGS sequence"/>
</dbReference>
<dbReference type="RefSeq" id="WP_095311295.1">
    <property type="nucleotide sequence ID" value="NZ_BORC01000003.1"/>
</dbReference>
<evidence type="ECO:0000313" key="2">
    <source>
        <dbReference type="Proteomes" id="UP000682111"/>
    </source>
</evidence>
<keyword evidence="2" id="KW-1185">Reference proteome</keyword>
<name>A0A920BTE3_9BACI</name>
<comment type="caution">
    <text evidence="1">The sequence shown here is derived from an EMBL/GenBank/DDBJ whole genome shotgun (WGS) entry which is preliminary data.</text>
</comment>
<proteinExistence type="predicted"/>
<protein>
    <submittedName>
        <fullName evidence="1">Uncharacterized protein</fullName>
    </submittedName>
</protein>
<reference evidence="1" key="1">
    <citation type="submission" date="2021-03" db="EMBL/GenBank/DDBJ databases">
        <title>Antimicrobial resistance genes in bacteria isolated from Japanese honey, and their potential for conferring macrolide and lincosamide resistance in the American foulbrood pathogen Paenibacillus larvae.</title>
        <authorList>
            <person name="Okamoto M."/>
            <person name="Kumagai M."/>
            <person name="Kanamori H."/>
            <person name="Takamatsu D."/>
        </authorList>
    </citation>
    <scope>NUCLEOTIDE SEQUENCE</scope>
    <source>
        <strain evidence="1">J27TS8</strain>
    </source>
</reference>
<sequence>MYPYYHSAFHAHTYPPLPHYYGQYSVPIQFIPYIKSRQFPTVNPDMFMSSAQHMQTLMKDASLILAKMANSHQFAFDLMTAAQSSNKTKVNEMLKETGIQSSPSVSYTPDGLKLDFKTDVDHVNCCHLNLSLKWM</sequence>
<dbReference type="AlphaFoldDB" id="A0A920BTE3"/>